<reference evidence="3 4" key="1">
    <citation type="journal article" date="2014" name="Genome Announc.">
        <title>Genome sequence of the basidiomycetous fungus Pseudozyma aphidis DSM70725, an efficient producer of biosurfactant mannosylerythritol lipids.</title>
        <authorList>
            <person name="Lorenz S."/>
            <person name="Guenther M."/>
            <person name="Grumaz C."/>
            <person name="Rupp S."/>
            <person name="Zibek S."/>
            <person name="Sohn K."/>
        </authorList>
    </citation>
    <scope>NUCLEOTIDE SEQUENCE [LARGE SCALE GENOMIC DNA]</scope>
    <source>
        <strain evidence="4">ATCC 32657 / CBS 517.83 / DSM 70725 / JCM 10318 / NBRC 10182 / NRRL Y-7954 / St-0401</strain>
    </source>
</reference>
<keyword evidence="2" id="KW-0472">Membrane</keyword>
<comment type="caution">
    <text evidence="3">The sequence shown here is derived from an EMBL/GenBank/DDBJ whole genome shotgun (WGS) entry which is preliminary data.</text>
</comment>
<dbReference type="GO" id="GO:0016538">
    <property type="term" value="F:cyclin-dependent protein serine/threonine kinase regulator activity"/>
    <property type="evidence" value="ECO:0007669"/>
    <property type="project" value="TreeGrafter"/>
</dbReference>
<dbReference type="Proteomes" id="UP000019462">
    <property type="component" value="Unassembled WGS sequence"/>
</dbReference>
<dbReference type="GO" id="GO:0019901">
    <property type="term" value="F:protein kinase binding"/>
    <property type="evidence" value="ECO:0007669"/>
    <property type="project" value="InterPro"/>
</dbReference>
<feature type="region of interest" description="Disordered" evidence="1">
    <location>
        <begin position="661"/>
        <end position="696"/>
    </location>
</feature>
<evidence type="ECO:0000256" key="1">
    <source>
        <dbReference type="SAM" id="MobiDB-lite"/>
    </source>
</evidence>
<gene>
    <name evidence="3" type="ORF">PaG_04654</name>
</gene>
<dbReference type="AlphaFoldDB" id="W3VGI6"/>
<dbReference type="PANTHER" id="PTHR15615">
    <property type="match status" value="1"/>
</dbReference>
<evidence type="ECO:0000256" key="2">
    <source>
        <dbReference type="SAM" id="Phobius"/>
    </source>
</evidence>
<feature type="compositionally biased region" description="Polar residues" evidence="1">
    <location>
        <begin position="672"/>
        <end position="696"/>
    </location>
</feature>
<dbReference type="Pfam" id="PF08613">
    <property type="entry name" value="Cyclin"/>
    <property type="match status" value="1"/>
</dbReference>
<sequence length="1075" mass="114024">MAIRQRSCEKDPGLEIRKSGSIGGRLYAAAAFTTFKSGSASGRREAAAGRVAAGQEASRVRESDADAERSDKPWTAADLGAEPANSLSRTNQSESIFSSGGGAADSPNFEADEQCVVRDGGERRSEIAERSHPPLDVKAGKRRRSSVGAAHPWVGCCFGQAADARLRIVCADHVGRQAADPSAKTLFRCPSTVGIDAILQSSIIKKSKDKWAAGVWLSRSGAEAAPPLEAEWRLWAGQGRAGRGASEETKRAAPASFLGIVATLAWLLGWAGLRASSEPLSIRLNLDGSDSVTRGHPRHPLADVTPPRRIVKLSLLLFLVAFVVVVTIIILHFDTLRLSYTPPQQLASTAPPRIASTQLDIQSQGLPGQDAPLPLALARARNPCHTSSSPTLVLRDSFLEHRQVLLAEPRTPALNRIRFLLSSSTHPATSLHIHRYLKAIVVVSSCLYDSATQPLLSFVTSILFACPPTVSSLRLSRSIAPSSLHHRRQLESPEALSTTISPSLLLAGLILVAGLVATTNSGHLGRRIVLDIYPRALLSLQQGPRTLHIFQDCGLRRHPPALQHHHPLLARLASMQPPTLLLPTMAADGVAVAMSDYVELNGFNLASHTTALEQSVLGKPHLLSTASLAAAVPTICGKRSRSNSDASSSYSSSAASSHASVFSSEHDGSESGYDSHTSIGDQTPCSRKSSMSETASSQQLDNLATWRADLLAASHAERERCAKRIRDLQGEVVRLATEVVGTASQPAQPCLPSVDGVASGAAAPAASAGPSAISPASTSSPSASSADESKNALVDGLVVHVLIFPRLLPAPFASATDAACRTLDVIWNASSPSAAAACDLNKGKSALPLQVFVRETLRRGRASCSTLQAALLYCVRLGDAAKQSAQHTLKESTRAVGVQVSVETDAASPMLGMSKEELCLIRCPRRMFLASIMVASKFVQDRTYSNRAWSKISGLPVKDLGKLERALLKAIDYRLVISEGEWHRWTAELKRARNAEAGQTGQAGARRSSLSRSQSDNVTGAAVALDTELRAVSPCLASQVQPKYVHVDEAQHAAAAVSMALPFPRQAAAGVSAEI</sequence>
<accession>W3VGI6</accession>
<keyword evidence="2" id="KW-0812">Transmembrane</keyword>
<evidence type="ECO:0000313" key="3">
    <source>
        <dbReference type="EMBL" id="ETS60748.1"/>
    </source>
</evidence>
<feature type="compositionally biased region" description="Basic and acidic residues" evidence="1">
    <location>
        <begin position="58"/>
        <end position="72"/>
    </location>
</feature>
<feature type="compositionally biased region" description="Polar residues" evidence="1">
    <location>
        <begin position="85"/>
        <end position="98"/>
    </location>
</feature>
<evidence type="ECO:0000313" key="4">
    <source>
        <dbReference type="Proteomes" id="UP000019462"/>
    </source>
</evidence>
<feature type="compositionally biased region" description="Basic and acidic residues" evidence="1">
    <location>
        <begin position="115"/>
        <end position="139"/>
    </location>
</feature>
<feature type="compositionally biased region" description="Low complexity" evidence="1">
    <location>
        <begin position="48"/>
        <end position="57"/>
    </location>
</feature>
<keyword evidence="2" id="KW-1133">Transmembrane helix</keyword>
<dbReference type="PANTHER" id="PTHR15615:SF36">
    <property type="entry name" value="PHO85 CYCLIN-5"/>
    <property type="match status" value="1"/>
</dbReference>
<dbReference type="OrthoDB" id="286814at2759"/>
<feature type="region of interest" description="Disordered" evidence="1">
    <location>
        <begin position="761"/>
        <end position="787"/>
    </location>
</feature>
<feature type="transmembrane region" description="Helical" evidence="2">
    <location>
        <begin position="315"/>
        <end position="333"/>
    </location>
</feature>
<feature type="compositionally biased region" description="Polar residues" evidence="1">
    <location>
        <begin position="997"/>
        <end position="1014"/>
    </location>
</feature>
<protein>
    <submittedName>
        <fullName evidence="3">Alternative cyclin pcl5</fullName>
    </submittedName>
</protein>
<keyword evidence="4" id="KW-1185">Reference proteome</keyword>
<dbReference type="CDD" id="cd20557">
    <property type="entry name" value="CYCLIN_ScPCL1-like"/>
    <property type="match status" value="1"/>
</dbReference>
<dbReference type="HOGENOM" id="CLU_286993_0_0_1"/>
<feature type="compositionally biased region" description="Low complexity" evidence="1">
    <location>
        <begin position="761"/>
        <end position="786"/>
    </location>
</feature>
<proteinExistence type="predicted"/>
<feature type="region of interest" description="Disordered" evidence="1">
    <location>
        <begin position="994"/>
        <end position="1014"/>
    </location>
</feature>
<dbReference type="Gene3D" id="1.10.472.10">
    <property type="entry name" value="Cyclin-like"/>
    <property type="match status" value="1"/>
</dbReference>
<dbReference type="GO" id="GO:0005634">
    <property type="term" value="C:nucleus"/>
    <property type="evidence" value="ECO:0007669"/>
    <property type="project" value="TreeGrafter"/>
</dbReference>
<dbReference type="EMBL" id="AWNI01000022">
    <property type="protein sequence ID" value="ETS60748.1"/>
    <property type="molecule type" value="Genomic_DNA"/>
</dbReference>
<name>W3VGI6_MOEAP</name>
<dbReference type="InterPro" id="IPR013922">
    <property type="entry name" value="Cyclin_PHO80-like"/>
</dbReference>
<dbReference type="GO" id="GO:0000307">
    <property type="term" value="C:cyclin-dependent protein kinase holoenzyme complex"/>
    <property type="evidence" value="ECO:0007669"/>
    <property type="project" value="TreeGrafter"/>
</dbReference>
<organism evidence="3 4">
    <name type="scientific">Moesziomyces aphidis</name>
    <name type="common">Pseudozyma aphidis</name>
    <dbReference type="NCBI Taxonomy" id="84754"/>
    <lineage>
        <taxon>Eukaryota</taxon>
        <taxon>Fungi</taxon>
        <taxon>Dikarya</taxon>
        <taxon>Basidiomycota</taxon>
        <taxon>Ustilaginomycotina</taxon>
        <taxon>Ustilaginomycetes</taxon>
        <taxon>Ustilaginales</taxon>
        <taxon>Ustilaginaceae</taxon>
        <taxon>Moesziomyces</taxon>
    </lineage>
</organism>
<feature type="region of interest" description="Disordered" evidence="1">
    <location>
        <begin position="38"/>
        <end position="142"/>
    </location>
</feature>